<dbReference type="SUPFAM" id="SSF56801">
    <property type="entry name" value="Acetyl-CoA synthetase-like"/>
    <property type="match status" value="1"/>
</dbReference>
<sequence>MTIELQNTGRASQVDDPDCAAATTLVELLTARALRQPDDTRFIFLGDGENETSALTYAAVDTAARAIAARLGTVARQGDRALLLYAPGLDFVEAFYGCLYAGIIAVPVAPPQISKLESSLARLAAIRANAGAQLMLTTSDIAGQLAAIPAGFDGFAGLETLATDTIDRSAATDIELPVIAADSVAYLQYSSGSTGQPKGVVLTHHNVLSNNALVRDNAELGRQSWGVSWLPTYHDMGLLSAVTQPIFSDSTIVKMSPLSFVQQPVRWIAALAKYQAVITAAPNFAYALAVQRVSAERVAQFDLSQLKIALCGAEPIRPAAMAKFAAHFAPAGLDARSLFPCYGLAEATLFVTGGPLGSGVRTRKADPEQLAAHRFVPDEADGREIVSSGRTNDGFTMAIVDHETLHTLPDGQIGEICIAGDSVGQGYWESPELSAESFGIRLPDRDGSFLRTGDLGFLLDDELYVTGRLKDLIIVDGHNHYPTDIEATVMASHDALRLDRCVAFQVDGAVNAGIVVVAEIDRGWQIVDDVHDNAAGVKQVQAGEVDRAVRAAVGEKHGLRPSDVVLVEAGTLPLTSSGKLQRYAAKATYTGGGFTKLG</sequence>
<dbReference type="PROSITE" id="PS00455">
    <property type="entry name" value="AMP_BINDING"/>
    <property type="match status" value="1"/>
</dbReference>
<dbReference type="InterPro" id="IPR042099">
    <property type="entry name" value="ANL_N_sf"/>
</dbReference>
<dbReference type="OrthoDB" id="3671040at2"/>
<name>A0A5N0ELJ2_9NOCA</name>
<dbReference type="GO" id="GO:0071766">
    <property type="term" value="P:Actinobacterium-type cell wall biogenesis"/>
    <property type="evidence" value="ECO:0007669"/>
    <property type="project" value="UniProtKB-ARBA"/>
</dbReference>
<keyword evidence="2 7" id="KW-0436">Ligase</keyword>
<dbReference type="AlphaFoldDB" id="A0A5N0ELJ2"/>
<reference evidence="7 8" key="1">
    <citation type="submission" date="2019-09" db="EMBL/GenBank/DDBJ databases">
        <authorList>
            <person name="Wang X."/>
        </authorList>
    </citation>
    <scope>NUCLEOTIDE SEQUENCE [LARGE SCALE GENOMIC DNA]</scope>
    <source>
        <strain evidence="7 8">CICC 11023</strain>
    </source>
</reference>
<dbReference type="Pfam" id="PF23024">
    <property type="entry name" value="AMP-dom_DIP2-like"/>
    <property type="match status" value="1"/>
</dbReference>
<dbReference type="InterPro" id="IPR000873">
    <property type="entry name" value="AMP-dep_synth/lig_dom"/>
</dbReference>
<comment type="caution">
    <text evidence="7">The sequence shown here is derived from an EMBL/GenBank/DDBJ whole genome shotgun (WGS) entry which is preliminary data.</text>
</comment>
<dbReference type="PANTHER" id="PTHR22754:SF32">
    <property type="entry name" value="DISCO-INTERACTING PROTEIN 2"/>
    <property type="match status" value="1"/>
</dbReference>
<proteinExistence type="inferred from homology"/>
<organism evidence="7 8">
    <name type="scientific">Nocardia colli</name>
    <dbReference type="NCBI Taxonomy" id="2545717"/>
    <lineage>
        <taxon>Bacteria</taxon>
        <taxon>Bacillati</taxon>
        <taxon>Actinomycetota</taxon>
        <taxon>Actinomycetes</taxon>
        <taxon>Mycobacteriales</taxon>
        <taxon>Nocardiaceae</taxon>
        <taxon>Nocardia</taxon>
    </lineage>
</organism>
<dbReference type="GO" id="GO:0070566">
    <property type="term" value="F:adenylyltransferase activity"/>
    <property type="evidence" value="ECO:0007669"/>
    <property type="project" value="TreeGrafter"/>
</dbReference>
<evidence type="ECO:0000256" key="2">
    <source>
        <dbReference type="ARBA" id="ARBA00022598"/>
    </source>
</evidence>
<keyword evidence="8" id="KW-1185">Reference proteome</keyword>
<dbReference type="Gene3D" id="3.30.300.30">
    <property type="match status" value="1"/>
</dbReference>
<keyword evidence="3" id="KW-0276">Fatty acid metabolism</keyword>
<accession>A0A5N0ELJ2</accession>
<keyword evidence="4" id="KW-0443">Lipid metabolism</keyword>
<gene>
    <name evidence="7" type="ORF">F3087_07735</name>
</gene>
<feature type="domain" description="AMP-binding enzyme C-terminal" evidence="6">
    <location>
        <begin position="471"/>
        <end position="591"/>
    </location>
</feature>
<evidence type="ECO:0000256" key="4">
    <source>
        <dbReference type="ARBA" id="ARBA00023098"/>
    </source>
</evidence>
<dbReference type="GO" id="GO:0005886">
    <property type="term" value="C:plasma membrane"/>
    <property type="evidence" value="ECO:0007669"/>
    <property type="project" value="TreeGrafter"/>
</dbReference>
<dbReference type="GO" id="GO:0016874">
    <property type="term" value="F:ligase activity"/>
    <property type="evidence" value="ECO:0007669"/>
    <property type="project" value="UniProtKB-KW"/>
</dbReference>
<evidence type="ECO:0000259" key="6">
    <source>
        <dbReference type="Pfam" id="PF23024"/>
    </source>
</evidence>
<dbReference type="EMBL" id="VXLC01000003">
    <property type="protein sequence ID" value="KAA8888885.1"/>
    <property type="molecule type" value="Genomic_DNA"/>
</dbReference>
<evidence type="ECO:0000256" key="3">
    <source>
        <dbReference type="ARBA" id="ARBA00022832"/>
    </source>
</evidence>
<dbReference type="Gene3D" id="3.40.50.12780">
    <property type="entry name" value="N-terminal domain of ligase-like"/>
    <property type="match status" value="1"/>
</dbReference>
<dbReference type="Pfam" id="PF00501">
    <property type="entry name" value="AMP-binding"/>
    <property type="match status" value="1"/>
</dbReference>
<evidence type="ECO:0000256" key="1">
    <source>
        <dbReference type="ARBA" id="ARBA00006432"/>
    </source>
</evidence>
<dbReference type="CDD" id="cd05931">
    <property type="entry name" value="FAAL"/>
    <property type="match status" value="1"/>
</dbReference>
<protein>
    <submittedName>
        <fullName evidence="7">Fatty acyl-AMP ligase</fullName>
    </submittedName>
</protein>
<dbReference type="InterPro" id="IPR020845">
    <property type="entry name" value="AMP-binding_CS"/>
</dbReference>
<evidence type="ECO:0000313" key="7">
    <source>
        <dbReference type="EMBL" id="KAA8888885.1"/>
    </source>
</evidence>
<dbReference type="PANTHER" id="PTHR22754">
    <property type="entry name" value="DISCO-INTERACTING PROTEIN 2 DIP2 -RELATED"/>
    <property type="match status" value="1"/>
</dbReference>
<evidence type="ECO:0000259" key="5">
    <source>
        <dbReference type="Pfam" id="PF00501"/>
    </source>
</evidence>
<dbReference type="Proteomes" id="UP000323876">
    <property type="component" value="Unassembled WGS sequence"/>
</dbReference>
<dbReference type="RefSeq" id="WP_150401160.1">
    <property type="nucleotide sequence ID" value="NZ_VXLC01000003.1"/>
</dbReference>
<evidence type="ECO:0000313" key="8">
    <source>
        <dbReference type="Proteomes" id="UP000323876"/>
    </source>
</evidence>
<comment type="similarity">
    <text evidence="1">Belongs to the ATP-dependent AMP-binding enzyme family.</text>
</comment>
<dbReference type="InterPro" id="IPR040097">
    <property type="entry name" value="FAAL/FAAC"/>
</dbReference>
<feature type="domain" description="AMP-dependent synthetase/ligase" evidence="5">
    <location>
        <begin position="31"/>
        <end position="428"/>
    </location>
</feature>
<dbReference type="FunFam" id="3.40.50.12780:FF:000013">
    <property type="entry name" value="Long-chain-fatty-acid--AMP ligase FadD32"/>
    <property type="match status" value="1"/>
</dbReference>
<dbReference type="GO" id="GO:0006633">
    <property type="term" value="P:fatty acid biosynthetic process"/>
    <property type="evidence" value="ECO:0007669"/>
    <property type="project" value="TreeGrafter"/>
</dbReference>
<dbReference type="InterPro" id="IPR045851">
    <property type="entry name" value="AMP-bd_C_sf"/>
</dbReference>
<dbReference type="InterPro" id="IPR025110">
    <property type="entry name" value="AMP-bd_C"/>
</dbReference>